<evidence type="ECO:0000313" key="1">
    <source>
        <dbReference type="EMBL" id="THH02057.1"/>
    </source>
</evidence>
<keyword evidence="2" id="KW-1185">Reference proteome</keyword>
<proteinExistence type="predicted"/>
<dbReference type="Proteomes" id="UP000309038">
    <property type="component" value="Unassembled WGS sequence"/>
</dbReference>
<organism evidence="1 2">
    <name type="scientific">Hermanssonia centrifuga</name>
    <dbReference type="NCBI Taxonomy" id="98765"/>
    <lineage>
        <taxon>Eukaryota</taxon>
        <taxon>Fungi</taxon>
        <taxon>Dikarya</taxon>
        <taxon>Basidiomycota</taxon>
        <taxon>Agaricomycotina</taxon>
        <taxon>Agaricomycetes</taxon>
        <taxon>Polyporales</taxon>
        <taxon>Meruliaceae</taxon>
        <taxon>Hermanssonia</taxon>
    </lineage>
</organism>
<comment type="caution">
    <text evidence="1">The sequence shown here is derived from an EMBL/GenBank/DDBJ whole genome shotgun (WGS) entry which is preliminary data.</text>
</comment>
<name>A0A4S4KU71_9APHY</name>
<evidence type="ECO:0000313" key="2">
    <source>
        <dbReference type="Proteomes" id="UP000309038"/>
    </source>
</evidence>
<protein>
    <submittedName>
        <fullName evidence="1">Uncharacterized protein</fullName>
    </submittedName>
</protein>
<reference evidence="1 2" key="1">
    <citation type="submission" date="2019-02" db="EMBL/GenBank/DDBJ databases">
        <title>Genome sequencing of the rare red list fungi Phlebia centrifuga.</title>
        <authorList>
            <person name="Buettner E."/>
            <person name="Kellner H."/>
        </authorList>
    </citation>
    <scope>NUCLEOTIDE SEQUENCE [LARGE SCALE GENOMIC DNA]</scope>
    <source>
        <strain evidence="1 2">DSM 108282</strain>
    </source>
</reference>
<sequence>MASRQVGTFARDGIAETVGDYQADTNGSTGNADLVAKRLEVMESLGWHLNFECKRMLNHLTDMLLSTEISCNVHINFSGASEAMAHMLRSFFQMGEDEYIFYSHLRLRAM</sequence>
<dbReference type="AlphaFoldDB" id="A0A4S4KU71"/>
<gene>
    <name evidence="1" type="ORF">EW026_g704</name>
</gene>
<dbReference type="EMBL" id="SGPJ01000011">
    <property type="protein sequence ID" value="THH02057.1"/>
    <property type="molecule type" value="Genomic_DNA"/>
</dbReference>
<accession>A0A4S4KU71</accession>